<evidence type="ECO:0000313" key="3">
    <source>
        <dbReference type="Proteomes" id="UP000644727"/>
    </source>
</evidence>
<sequence>MPGPLSPVAPAEPGTGSDSAPGTDASRHLLNPARNAHPITLWGSSSMSSEGGAEGTPRPIRIHEHLALAAAPTPVHAFGVGATQSGHALLMRGLARPRISPDQGTDNSGAVPVHLDTDLPAFGPLRCPGEVDGVAGTLDATSGSWQFVTDDAAASLRSGTFRSSLAEVADGSRQVLWLGKNNILQVDTVLEHTQRMWDAAADPANDTLVLGHWPTEHDAAGSPTGEALTAVNSAQKQRYGAHFVDLQSLLLSEEGLTAPPVAHLRLLEQASTHEAIERGVTPPLLVATDHIHLNGWGNLLVSWAIVRRMRELVWL</sequence>
<dbReference type="Proteomes" id="UP000644727">
    <property type="component" value="Unassembled WGS sequence"/>
</dbReference>
<dbReference type="RefSeq" id="WP_193865045.1">
    <property type="nucleotide sequence ID" value="NZ_JADEYR010000002.1"/>
</dbReference>
<dbReference type="InterPro" id="IPR036514">
    <property type="entry name" value="SGNH_hydro_sf"/>
</dbReference>
<name>A0ABR9VYN5_9MICO</name>
<reference evidence="2 3" key="1">
    <citation type="submission" date="2020-10" db="EMBL/GenBank/DDBJ databases">
        <title>Draft genome and description of Brachybacterium epidermidis sp nov.</title>
        <authorList>
            <person name="Boxberger M."/>
            <person name="La Scola B."/>
        </authorList>
    </citation>
    <scope>NUCLEOTIDE SEQUENCE [LARGE SCALE GENOMIC DNA]</scope>
    <source>
        <strain evidence="2 3">Marseille-Q2903</strain>
    </source>
</reference>
<keyword evidence="3" id="KW-1185">Reference proteome</keyword>
<evidence type="ECO:0000313" key="2">
    <source>
        <dbReference type="EMBL" id="MBE9403299.1"/>
    </source>
</evidence>
<feature type="region of interest" description="Disordered" evidence="1">
    <location>
        <begin position="1"/>
        <end position="29"/>
    </location>
</feature>
<evidence type="ECO:0000256" key="1">
    <source>
        <dbReference type="SAM" id="MobiDB-lite"/>
    </source>
</evidence>
<organism evidence="2 3">
    <name type="scientific">Brachybacterium epidermidis</name>
    <dbReference type="NCBI Taxonomy" id="2781983"/>
    <lineage>
        <taxon>Bacteria</taxon>
        <taxon>Bacillati</taxon>
        <taxon>Actinomycetota</taxon>
        <taxon>Actinomycetes</taxon>
        <taxon>Micrococcales</taxon>
        <taxon>Dermabacteraceae</taxon>
        <taxon>Brachybacterium</taxon>
    </lineage>
</organism>
<dbReference type="SUPFAM" id="SSF52266">
    <property type="entry name" value="SGNH hydrolase"/>
    <property type="match status" value="1"/>
</dbReference>
<accession>A0ABR9VYN5</accession>
<dbReference type="EMBL" id="JADEYR010000002">
    <property type="protein sequence ID" value="MBE9403299.1"/>
    <property type="molecule type" value="Genomic_DNA"/>
</dbReference>
<comment type="caution">
    <text evidence="2">The sequence shown here is derived from an EMBL/GenBank/DDBJ whole genome shotgun (WGS) entry which is preliminary data.</text>
</comment>
<proteinExistence type="predicted"/>
<gene>
    <name evidence="2" type="ORF">IOE58_03530</name>
</gene>
<dbReference type="Gene3D" id="3.40.50.1110">
    <property type="entry name" value="SGNH hydrolase"/>
    <property type="match status" value="1"/>
</dbReference>
<protein>
    <submittedName>
        <fullName evidence="2">Uncharacterized protein</fullName>
    </submittedName>
</protein>